<dbReference type="Proteomes" id="UP001242995">
    <property type="component" value="Unassembled WGS sequence"/>
</dbReference>
<accession>A0AAW8DGC0</accession>
<evidence type="ECO:0000313" key="4">
    <source>
        <dbReference type="Proteomes" id="UP001230951"/>
    </source>
</evidence>
<evidence type="ECO:0000313" key="2">
    <source>
        <dbReference type="EMBL" id="MDP9904501.1"/>
    </source>
</evidence>
<dbReference type="EMBL" id="JAUSRG010000002">
    <property type="protein sequence ID" value="MDP9904501.1"/>
    <property type="molecule type" value="Genomic_DNA"/>
</dbReference>
<feature type="signal peptide" evidence="1">
    <location>
        <begin position="1"/>
        <end position="28"/>
    </location>
</feature>
<comment type="caution">
    <text evidence="2">The sequence shown here is derived from an EMBL/GenBank/DDBJ whole genome shotgun (WGS) entry which is preliminary data.</text>
</comment>
<dbReference type="AlphaFoldDB" id="A0AAW8DGC0"/>
<gene>
    <name evidence="2" type="ORF">J2S90_001447</name>
    <name evidence="3" type="ORF">J2S93_000253</name>
</gene>
<dbReference type="InterPro" id="IPR017853">
    <property type="entry name" value="GH"/>
</dbReference>
<dbReference type="EMBL" id="JAUSTF010000001">
    <property type="protein sequence ID" value="MDQ0178846.1"/>
    <property type="molecule type" value="Genomic_DNA"/>
</dbReference>
<dbReference type="Proteomes" id="UP001230951">
    <property type="component" value="Unassembled WGS sequence"/>
</dbReference>
<keyword evidence="4" id="KW-1185">Reference proteome</keyword>
<dbReference type="SUPFAM" id="SSF51445">
    <property type="entry name" value="(Trans)glycosidases"/>
    <property type="match status" value="1"/>
</dbReference>
<organism evidence="2 5">
    <name type="scientific">Arthrobacter bambusae</name>
    <dbReference type="NCBI Taxonomy" id="1338426"/>
    <lineage>
        <taxon>Bacteria</taxon>
        <taxon>Bacillati</taxon>
        <taxon>Actinomycetota</taxon>
        <taxon>Actinomycetes</taxon>
        <taxon>Micrococcales</taxon>
        <taxon>Micrococcaceae</taxon>
        <taxon>Arthrobacter</taxon>
    </lineage>
</organism>
<reference evidence="2 4" key="1">
    <citation type="submission" date="2023-07" db="EMBL/GenBank/DDBJ databases">
        <title>Sorghum-associated microbial communities from plants grown in Nebraska, USA.</title>
        <authorList>
            <person name="Schachtman D."/>
        </authorList>
    </citation>
    <scope>NUCLEOTIDE SEQUENCE</scope>
    <source>
        <strain evidence="2">DS1006</strain>
        <strain evidence="3 4">DS1016</strain>
    </source>
</reference>
<dbReference type="RefSeq" id="WP_306960186.1">
    <property type="nucleotide sequence ID" value="NZ_JAUSRG010000002.1"/>
</dbReference>
<evidence type="ECO:0000256" key="1">
    <source>
        <dbReference type="SAM" id="SignalP"/>
    </source>
</evidence>
<keyword evidence="1" id="KW-0732">Signal</keyword>
<name>A0AAW8DGC0_9MICC</name>
<evidence type="ECO:0000313" key="5">
    <source>
        <dbReference type="Proteomes" id="UP001242995"/>
    </source>
</evidence>
<evidence type="ECO:0000313" key="3">
    <source>
        <dbReference type="EMBL" id="MDQ0178846.1"/>
    </source>
</evidence>
<sequence length="228" mass="25178">MKKRKILTVVLASLLAVAGALDAPAAHSAEPSVKVLDTTATIADPGWFVSAYNAGFRLYVMHSTAWGTCTPWDRTQTQLKMALDAGLRIAVYTRNPECWEGGIEATGPYREQLEFFALDVELGEPPITRNMVDGVRDMGVRPIVYGIHTHWPLIMGDSSEFSDLPLWDGDFHDFDYAHWTPDLLSPAPVSYGGWNVPGNMRVGVQQKLGQDIGGIQVDLNSFNPDFLR</sequence>
<proteinExistence type="predicted"/>
<feature type="chain" id="PRO_5043801701" evidence="1">
    <location>
        <begin position="29"/>
        <end position="228"/>
    </location>
</feature>
<protein>
    <submittedName>
        <fullName evidence="2">Uncharacterized protein</fullName>
    </submittedName>
</protein>